<evidence type="ECO:0000256" key="3">
    <source>
        <dbReference type="ARBA" id="ARBA00022741"/>
    </source>
</evidence>
<dbReference type="GO" id="GO:0004810">
    <property type="term" value="F:CCA tRNA nucleotidyltransferase activity"/>
    <property type="evidence" value="ECO:0007669"/>
    <property type="project" value="UniProtKB-EC"/>
</dbReference>
<dbReference type="FunFam" id="3.30.460.10:FF:000019">
    <property type="entry name" value="tRNA nucleotidyltransferase cca2"/>
    <property type="match status" value="1"/>
</dbReference>
<dbReference type="PANTHER" id="PTHR13734">
    <property type="entry name" value="TRNA-NUCLEOTIDYLTRANSFERASE"/>
    <property type="match status" value="1"/>
</dbReference>
<dbReference type="GO" id="GO:0052929">
    <property type="term" value="F:ATP:3'-cytidine-cytidine-tRNA adenylyltransferase activity"/>
    <property type="evidence" value="ECO:0007669"/>
    <property type="project" value="TreeGrafter"/>
</dbReference>
<dbReference type="CDD" id="cd05398">
    <property type="entry name" value="NT_ClassII-CCAase"/>
    <property type="match status" value="1"/>
</dbReference>
<gene>
    <name evidence="9" type="primary">CCA1</name>
    <name evidence="9" type="ORF">LTR97_003590</name>
</gene>
<proteinExistence type="inferred from homology"/>
<dbReference type="Gene3D" id="3.30.460.10">
    <property type="entry name" value="Beta Polymerase, domain 2"/>
    <property type="match status" value="1"/>
</dbReference>
<accession>A0AAN8A2W3</accession>
<dbReference type="Pfam" id="PF12627">
    <property type="entry name" value="PolyA_pol_RNAbd"/>
    <property type="match status" value="1"/>
</dbReference>
<comment type="similarity">
    <text evidence="5">Belongs to the TTI2 family.</text>
</comment>
<sequence>MAPALIQEVEDDAGPPTTLELTPVEGTLRQLLLDVAKYIDNTASSDPDSQVKLPEDLVKQPIILRFTGGWVRDKLLGVPSHDIDVAINKMTGFQFGLKLKEYLEIPGNPEKYGLEGVATSDKQSLKAGTTDKSKTVGGLHKIEANPEKSKHLETVTTRILGLDIDLVNLRKETYTEDSRNPQMEFGTPEEDALRRDATVNAMFYNINTEEIEDFTGRGHDDMQAKMIRTPLEPYQTFKDDPLRVLRLIRFASRLDYKMDQKALVAMRNADIQDALRRKISRERIGVETEKSLRGPDPHEALRLVFDLNLYETIFSDPTVETSEHYDPETEGWQVMIDTLRDSLENELALATILVRDAEERFMAWQLAAFVPYRDAPQPDPPAPGRKAPPPIAAQVAKEGIKATNKVTDIVIAAVRNQQDISDLVDAVHLRKRRPEKTVEGEDATARDVLGMAIRRWGPSWRSQAMYAFLVEVVENQGSVEATARKYTAFLQHLQALDLLDAYSLKPLLDGKALAKALNTPPGIWMKEALDVVMAWQLRNPGVTDPQQAIEEVKQKRGELSHALVRHFLKLTIRPLFAKTKPSTVTPQGRKNTRETLPPRMTMESEDESIMKPWKSEKDAVVLDLLRWAVLALDESLVEETWHLAVPPILTLLDDWEDKYKQMGAEMLRNLLETTPPQLLERTGLGEVFDETLMPCLSRLPSITPEEESIELLLAVYPALITLSKIRYPTTPPSTSKLSVREASRLRVKMLDRIIRKGVIQGYSLCDQYPRIVAILLHELVQLLSELGMESVKHLQYLLPMLTATLSHPLGTANLQTLQAGVEAMQAVILNCWPRLPNYRGEVLKGLTLCWLRLDTEDGEGVLALRTELLDTVKLLRAALGEQSSFDADCAVLVAADTRLSDLLNA</sequence>
<dbReference type="Pfam" id="PF01743">
    <property type="entry name" value="PolyA_pol"/>
    <property type="match status" value="1"/>
</dbReference>
<dbReference type="InterPro" id="IPR032828">
    <property type="entry name" value="PolyA_RNA-bd"/>
</dbReference>
<dbReference type="SUPFAM" id="SSF81891">
    <property type="entry name" value="Poly A polymerase C-terminal region-like"/>
    <property type="match status" value="1"/>
</dbReference>
<keyword evidence="2 6" id="KW-0808">Transferase</keyword>
<protein>
    <submittedName>
        <fullName evidence="9">CCA tRNA nucleotidyltransferase, mitochondrial</fullName>
        <ecNumber evidence="9">2.7.7.72</ecNumber>
    </submittedName>
</protein>
<dbReference type="SUPFAM" id="SSF48371">
    <property type="entry name" value="ARM repeat"/>
    <property type="match status" value="1"/>
</dbReference>
<dbReference type="EMBL" id="JAVRQU010000005">
    <property type="protein sequence ID" value="KAK5702644.1"/>
    <property type="molecule type" value="Genomic_DNA"/>
</dbReference>
<evidence type="ECO:0000259" key="7">
    <source>
        <dbReference type="Pfam" id="PF01743"/>
    </source>
</evidence>
<name>A0AAN8A2W3_9PEZI</name>
<dbReference type="EC" id="2.7.7.72" evidence="9"/>
<keyword evidence="9" id="KW-0548">Nucleotidyltransferase</keyword>
<dbReference type="GO" id="GO:0005739">
    <property type="term" value="C:mitochondrion"/>
    <property type="evidence" value="ECO:0007669"/>
    <property type="project" value="UniProtKB-ARBA"/>
</dbReference>
<dbReference type="GO" id="GO:0110078">
    <property type="term" value="C:TTT Hsp90 cochaperone complex"/>
    <property type="evidence" value="ECO:0007669"/>
    <property type="project" value="InterPro"/>
</dbReference>
<evidence type="ECO:0000256" key="1">
    <source>
        <dbReference type="ARBA" id="ARBA00007265"/>
    </source>
</evidence>
<evidence type="ECO:0000256" key="4">
    <source>
        <dbReference type="ARBA" id="ARBA00022884"/>
    </source>
</evidence>
<comment type="similarity">
    <text evidence="1 6">Belongs to the tRNA nucleotidyltransferase/poly(A) polymerase family.</text>
</comment>
<feature type="domain" description="Poly A polymerase head" evidence="7">
    <location>
        <begin position="64"/>
        <end position="228"/>
    </location>
</feature>
<evidence type="ECO:0000256" key="6">
    <source>
        <dbReference type="RuleBase" id="RU003953"/>
    </source>
</evidence>
<organism evidence="9 10">
    <name type="scientific">Elasticomyces elasticus</name>
    <dbReference type="NCBI Taxonomy" id="574655"/>
    <lineage>
        <taxon>Eukaryota</taxon>
        <taxon>Fungi</taxon>
        <taxon>Dikarya</taxon>
        <taxon>Ascomycota</taxon>
        <taxon>Pezizomycotina</taxon>
        <taxon>Dothideomycetes</taxon>
        <taxon>Dothideomycetidae</taxon>
        <taxon>Mycosphaerellales</taxon>
        <taxon>Teratosphaeriaceae</taxon>
        <taxon>Elasticomyces</taxon>
    </lineage>
</organism>
<dbReference type="Proteomes" id="UP001310594">
    <property type="component" value="Unassembled WGS sequence"/>
</dbReference>
<dbReference type="GO" id="GO:0001680">
    <property type="term" value="P:tRNA 3'-terminal CCA addition"/>
    <property type="evidence" value="ECO:0007669"/>
    <property type="project" value="UniProtKB-ARBA"/>
</dbReference>
<feature type="domain" description="tRNA nucleotidyltransferase/poly(A) polymerase RNA and SrmB- binding" evidence="8">
    <location>
        <begin position="277"/>
        <end position="315"/>
    </location>
</feature>
<evidence type="ECO:0000256" key="2">
    <source>
        <dbReference type="ARBA" id="ARBA00022679"/>
    </source>
</evidence>
<dbReference type="AlphaFoldDB" id="A0AAN8A2W3"/>
<reference evidence="9" key="1">
    <citation type="submission" date="2023-08" db="EMBL/GenBank/DDBJ databases">
        <title>Black Yeasts Isolated from many extreme environments.</title>
        <authorList>
            <person name="Coleine C."/>
            <person name="Stajich J.E."/>
            <person name="Selbmann L."/>
        </authorList>
    </citation>
    <scope>NUCLEOTIDE SEQUENCE</scope>
    <source>
        <strain evidence="9">CCFEE 5810</strain>
    </source>
</reference>
<dbReference type="GO" id="GO:0052927">
    <property type="term" value="F:CC tRNA cytidylyltransferase activity"/>
    <property type="evidence" value="ECO:0007669"/>
    <property type="project" value="TreeGrafter"/>
</dbReference>
<dbReference type="Pfam" id="PF10521">
    <property type="entry name" value="Tti2"/>
    <property type="match status" value="1"/>
</dbReference>
<dbReference type="InterPro" id="IPR002646">
    <property type="entry name" value="PolA_pol_head_dom"/>
</dbReference>
<dbReference type="GO" id="GO:0000166">
    <property type="term" value="F:nucleotide binding"/>
    <property type="evidence" value="ECO:0007669"/>
    <property type="project" value="UniProtKB-KW"/>
</dbReference>
<keyword evidence="4 6" id="KW-0694">RNA-binding</keyword>
<comment type="caution">
    <text evidence="9">The sequence shown here is derived from an EMBL/GenBank/DDBJ whole genome shotgun (WGS) entry which is preliminary data.</text>
</comment>
<evidence type="ECO:0000259" key="8">
    <source>
        <dbReference type="Pfam" id="PF12627"/>
    </source>
</evidence>
<evidence type="ECO:0000313" key="9">
    <source>
        <dbReference type="EMBL" id="KAK5702644.1"/>
    </source>
</evidence>
<dbReference type="Gene3D" id="1.10.3090.10">
    <property type="entry name" value="cca-adding enzyme, domain 2"/>
    <property type="match status" value="1"/>
</dbReference>
<dbReference type="GO" id="GO:0003723">
    <property type="term" value="F:RNA binding"/>
    <property type="evidence" value="ECO:0007669"/>
    <property type="project" value="UniProtKB-KW"/>
</dbReference>
<dbReference type="InterPro" id="IPR016024">
    <property type="entry name" value="ARM-type_fold"/>
</dbReference>
<dbReference type="InterPro" id="IPR018870">
    <property type="entry name" value="Tti2"/>
</dbReference>
<dbReference type="SUPFAM" id="SSF81301">
    <property type="entry name" value="Nucleotidyltransferase"/>
    <property type="match status" value="1"/>
</dbReference>
<dbReference type="PANTHER" id="PTHR13734:SF5">
    <property type="entry name" value="CCA TRNA NUCLEOTIDYLTRANSFERASE, MITOCHONDRIAL"/>
    <property type="match status" value="1"/>
</dbReference>
<evidence type="ECO:0000313" key="10">
    <source>
        <dbReference type="Proteomes" id="UP001310594"/>
    </source>
</evidence>
<dbReference type="InterPro" id="IPR043519">
    <property type="entry name" value="NT_sf"/>
</dbReference>
<keyword evidence="3" id="KW-0547">Nucleotide-binding</keyword>
<evidence type="ECO:0000256" key="5">
    <source>
        <dbReference type="ARBA" id="ARBA00034736"/>
    </source>
</evidence>